<dbReference type="EMBL" id="CAWUPB010001116">
    <property type="protein sequence ID" value="CAK7338403.1"/>
    <property type="molecule type" value="Genomic_DNA"/>
</dbReference>
<comment type="caution">
    <text evidence="4">The sequence shown here is derived from an EMBL/GenBank/DDBJ whole genome shotgun (WGS) entry which is preliminary data.</text>
</comment>
<name>A0AAV1RQT5_9ROSI</name>
<keyword evidence="1" id="KW-0479">Metal-binding</keyword>
<gene>
    <name evidence="4" type="ORF">DCAF_LOCUS13450</name>
</gene>
<accession>A0AAV1RQT5</accession>
<proteinExistence type="predicted"/>
<evidence type="ECO:0000256" key="1">
    <source>
        <dbReference type="ARBA" id="ARBA00022723"/>
    </source>
</evidence>
<evidence type="ECO:0000256" key="2">
    <source>
        <dbReference type="ARBA" id="ARBA00022801"/>
    </source>
</evidence>
<keyword evidence="5" id="KW-1185">Reference proteome</keyword>
<organism evidence="4 5">
    <name type="scientific">Dovyalis caffra</name>
    <dbReference type="NCBI Taxonomy" id="77055"/>
    <lineage>
        <taxon>Eukaryota</taxon>
        <taxon>Viridiplantae</taxon>
        <taxon>Streptophyta</taxon>
        <taxon>Embryophyta</taxon>
        <taxon>Tracheophyta</taxon>
        <taxon>Spermatophyta</taxon>
        <taxon>Magnoliopsida</taxon>
        <taxon>eudicotyledons</taxon>
        <taxon>Gunneridae</taxon>
        <taxon>Pentapetalae</taxon>
        <taxon>rosids</taxon>
        <taxon>fabids</taxon>
        <taxon>Malpighiales</taxon>
        <taxon>Salicaceae</taxon>
        <taxon>Flacourtieae</taxon>
        <taxon>Dovyalis</taxon>
    </lineage>
</organism>
<dbReference type="Gene3D" id="3.30.70.2330">
    <property type="match status" value="1"/>
</dbReference>
<dbReference type="Proteomes" id="UP001314170">
    <property type="component" value="Unassembled WGS sequence"/>
</dbReference>
<dbReference type="Pfam" id="PF08797">
    <property type="entry name" value="HIRAN"/>
    <property type="match status" value="1"/>
</dbReference>
<evidence type="ECO:0000313" key="4">
    <source>
        <dbReference type="EMBL" id="CAK7338403.1"/>
    </source>
</evidence>
<evidence type="ECO:0000259" key="3">
    <source>
        <dbReference type="Pfam" id="PF08797"/>
    </source>
</evidence>
<feature type="domain" description="HIRAN" evidence="3">
    <location>
        <begin position="47"/>
        <end position="112"/>
    </location>
</feature>
<dbReference type="InterPro" id="IPR014905">
    <property type="entry name" value="HIRAN"/>
</dbReference>
<protein>
    <recommendedName>
        <fullName evidence="3">HIRAN domain-containing protein</fullName>
    </recommendedName>
</protein>
<dbReference type="AlphaFoldDB" id="A0AAV1RQT5"/>
<reference evidence="4 5" key="1">
    <citation type="submission" date="2024-01" db="EMBL/GenBank/DDBJ databases">
        <authorList>
            <person name="Waweru B."/>
        </authorList>
    </citation>
    <scope>NUCLEOTIDE SEQUENCE [LARGE SCALE GENOMIC DNA]</scope>
</reference>
<dbReference type="GO" id="GO:0003676">
    <property type="term" value="F:nucleic acid binding"/>
    <property type="evidence" value="ECO:0007669"/>
    <property type="project" value="InterPro"/>
</dbReference>
<dbReference type="GO" id="GO:0008270">
    <property type="term" value="F:zinc ion binding"/>
    <property type="evidence" value="ECO:0007669"/>
    <property type="project" value="InterPro"/>
</dbReference>
<dbReference type="GO" id="GO:0016818">
    <property type="term" value="F:hydrolase activity, acting on acid anhydrides, in phosphorus-containing anhydrides"/>
    <property type="evidence" value="ECO:0007669"/>
    <property type="project" value="InterPro"/>
</dbReference>
<evidence type="ECO:0000313" key="5">
    <source>
        <dbReference type="Proteomes" id="UP001314170"/>
    </source>
</evidence>
<sequence length="302" mass="33600">MQDQVELGSLGVNLDAWQDHYSFNDWLYSSSQQSWYGTSLIGTVTSLVKGIGGATVFKDDELLALVRYAKSPHEDNDIKVFNSSSMEVGYLYSRVAVILPPLLDAHKIILEGELELYDELDTKFWALWGEECERYDQMEAESKLVLCNGSALCSWDIRSLLLSDNIRVEEPLKDTGSNTLRLDASTDVRSTAEIIKEFGATRPDTVLLASLQSLGVDACLGFSIETLSGDAILSLYVVVCDSILLKFDNLMKLMLYVGDYINQRMTFSWVLLASAKGRPDCLIFSLKTIEIISFVGMPGVAR</sequence>
<keyword evidence="2" id="KW-0378">Hydrolase</keyword>